<organism evidence="1 2">
    <name type="scientific">Pseudomonas helleri</name>
    <dbReference type="NCBI Taxonomy" id="1608996"/>
    <lineage>
        <taxon>Bacteria</taxon>
        <taxon>Pseudomonadati</taxon>
        <taxon>Pseudomonadota</taxon>
        <taxon>Gammaproteobacteria</taxon>
        <taxon>Pseudomonadales</taxon>
        <taxon>Pseudomonadaceae</taxon>
        <taxon>Pseudomonas</taxon>
    </lineage>
</organism>
<dbReference type="Proteomes" id="UP000447574">
    <property type="component" value="Unassembled WGS sequence"/>
</dbReference>
<gene>
    <name evidence="1" type="ORF">GHO37_19110</name>
</gene>
<name>A0A6A7Z3E5_9PSED</name>
<evidence type="ECO:0000313" key="1">
    <source>
        <dbReference type="EMBL" id="MQT76397.1"/>
    </source>
</evidence>
<dbReference type="AlphaFoldDB" id="A0A6A7Z3E5"/>
<reference evidence="1 2" key="1">
    <citation type="submission" date="2019-10" db="EMBL/GenBank/DDBJ databases">
        <title>Evaluation of single-gene subtyping targets for Pseudomonas.</title>
        <authorList>
            <person name="Reichler S.J."/>
            <person name="Orsi R.H."/>
            <person name="Wiedmann M."/>
            <person name="Martin N.H."/>
            <person name="Murphy S.I."/>
        </authorList>
    </citation>
    <scope>NUCLEOTIDE SEQUENCE [LARGE SCALE GENOMIC DNA]</scope>
    <source>
        <strain evidence="1 2">FSL R10-2932</strain>
    </source>
</reference>
<protein>
    <submittedName>
        <fullName evidence="1">Uncharacterized protein</fullName>
    </submittedName>
</protein>
<dbReference type="RefSeq" id="WP_153367455.1">
    <property type="nucleotide sequence ID" value="NZ_WIVS01000011.1"/>
</dbReference>
<accession>A0A6A7Z3E5</accession>
<proteinExistence type="predicted"/>
<comment type="caution">
    <text evidence="1">The sequence shown here is derived from an EMBL/GenBank/DDBJ whole genome shotgun (WGS) entry which is preliminary data.</text>
</comment>
<sequence>MSAPLTAVQIIKSTHDGINSASTVFELDSAMNAGDGCLNTLRQLELIDNGQWIRETNDLCSRTERRRTELLGN</sequence>
<dbReference type="EMBL" id="WIWF01000086">
    <property type="protein sequence ID" value="MQT76397.1"/>
    <property type="molecule type" value="Genomic_DNA"/>
</dbReference>
<evidence type="ECO:0000313" key="2">
    <source>
        <dbReference type="Proteomes" id="UP000447574"/>
    </source>
</evidence>